<keyword evidence="6 10" id="KW-0143">Chaperone</keyword>
<dbReference type="Proteomes" id="UP000070376">
    <property type="component" value="Unassembled WGS sequence"/>
</dbReference>
<gene>
    <name evidence="10" type="primary">grpE</name>
    <name evidence="14" type="ORF">HMPREF3213_01109</name>
</gene>
<evidence type="ECO:0000256" key="9">
    <source>
        <dbReference type="ARBA" id="ARBA00076414"/>
    </source>
</evidence>
<evidence type="ECO:0000256" key="8">
    <source>
        <dbReference type="ARBA" id="ARBA00072274"/>
    </source>
</evidence>
<evidence type="ECO:0000256" key="5">
    <source>
        <dbReference type="ARBA" id="ARBA00023016"/>
    </source>
</evidence>
<protein>
    <recommendedName>
        <fullName evidence="8 10">Protein GrpE</fullName>
    </recommendedName>
    <alternativeName>
        <fullName evidence="9 10">HSP-70 cofactor</fullName>
    </alternativeName>
</protein>
<dbReference type="RefSeq" id="WP_061086604.1">
    <property type="nucleotide sequence ID" value="NZ_KQ955811.1"/>
</dbReference>
<feature type="compositionally biased region" description="Basic and acidic residues" evidence="13">
    <location>
        <begin position="52"/>
        <end position="66"/>
    </location>
</feature>
<feature type="compositionally biased region" description="Basic and acidic residues" evidence="13">
    <location>
        <begin position="1"/>
        <end position="40"/>
    </location>
</feature>
<name>A0A133KXG7_HEYCO</name>
<dbReference type="NCBIfam" id="NF010738">
    <property type="entry name" value="PRK14140.1"/>
    <property type="match status" value="1"/>
</dbReference>
<dbReference type="PRINTS" id="PR00773">
    <property type="entry name" value="GRPEPROTEIN"/>
</dbReference>
<dbReference type="Pfam" id="PF01025">
    <property type="entry name" value="GrpE"/>
    <property type="match status" value="1"/>
</dbReference>
<comment type="subcellular location">
    <subcellularLocation>
        <location evidence="1 10">Cytoplasm</location>
    </subcellularLocation>
</comment>
<dbReference type="PROSITE" id="PS01071">
    <property type="entry name" value="GRPE"/>
    <property type="match status" value="1"/>
</dbReference>
<evidence type="ECO:0000256" key="2">
    <source>
        <dbReference type="ARBA" id="ARBA00009054"/>
    </source>
</evidence>
<evidence type="ECO:0000256" key="7">
    <source>
        <dbReference type="ARBA" id="ARBA00053401"/>
    </source>
</evidence>
<dbReference type="Gene3D" id="2.30.22.10">
    <property type="entry name" value="Head domain of nucleotide exchange factor GrpE"/>
    <property type="match status" value="1"/>
</dbReference>
<sequence length="220" mass="25298">MADEQNKRASEEVKDEQKRASDEVKEGQIESIFAEEKDTENQQAPPEGEGNGAEKVEKPETENAAEELNKAKEEIEKLRNELDQAENRYLRLRADFDNYRRRVTLDREAAEKYRAQDLIVNLLPALDNFERALSMAEKNEHTAQLLDGMEMVYRSILEALKKEGAEPIEALGKEFDPHYHQAIMQGQEEGTASNVVIEEFQKGYMLKDRVIRPSMVKVNE</sequence>
<dbReference type="PATRIC" id="fig|1398.22.peg.1119"/>
<keyword evidence="5 10" id="KW-0346">Stress response</keyword>
<dbReference type="AlphaFoldDB" id="A0A133KXG7"/>
<comment type="function">
    <text evidence="7 10 11">Participates actively in the response to hyperosmotic and heat shock by preventing the aggregation of stress-denatured proteins, in association with DnaK and GrpE. It is the nucleotide exchange factor for DnaK and may function as a thermosensor. Unfolded proteins bind initially to DnaJ; upon interaction with the DnaJ-bound protein, DnaK hydrolyzes its bound ATP, resulting in the formation of a stable complex. GrpE releases ADP from DnaK; ATP binding to DnaK triggers the release of the substrate protein, thus completing the reaction cycle. Several rounds of ATP-dependent interactions between DnaJ, DnaK and GrpE are required for fully efficient folding.</text>
</comment>
<evidence type="ECO:0000313" key="14">
    <source>
        <dbReference type="EMBL" id="KWZ84050.1"/>
    </source>
</evidence>
<accession>A0A133KXG7</accession>
<reference evidence="15" key="1">
    <citation type="submission" date="2016-01" db="EMBL/GenBank/DDBJ databases">
        <authorList>
            <person name="Mitreva M."/>
            <person name="Pepin K.H."/>
            <person name="Mihindukulasuriya K.A."/>
            <person name="Fulton R."/>
            <person name="Fronick C."/>
            <person name="O'Laughlin M."/>
            <person name="Miner T."/>
            <person name="Herter B."/>
            <person name="Rosa B.A."/>
            <person name="Cordes M."/>
            <person name="Tomlinson C."/>
            <person name="Wollam A."/>
            <person name="Palsikar V.B."/>
            <person name="Mardis E.R."/>
            <person name="Wilson R.K."/>
        </authorList>
    </citation>
    <scope>NUCLEOTIDE SEQUENCE [LARGE SCALE GENOMIC DNA]</scope>
    <source>
        <strain evidence="15">GED7749B</strain>
    </source>
</reference>
<evidence type="ECO:0000256" key="6">
    <source>
        <dbReference type="ARBA" id="ARBA00023186"/>
    </source>
</evidence>
<evidence type="ECO:0000313" key="15">
    <source>
        <dbReference type="Proteomes" id="UP000070376"/>
    </source>
</evidence>
<organism evidence="14 15">
    <name type="scientific">Heyndrickxia coagulans</name>
    <name type="common">Weizmannia coagulans</name>
    <dbReference type="NCBI Taxonomy" id="1398"/>
    <lineage>
        <taxon>Bacteria</taxon>
        <taxon>Bacillati</taxon>
        <taxon>Bacillota</taxon>
        <taxon>Bacilli</taxon>
        <taxon>Bacillales</taxon>
        <taxon>Bacillaceae</taxon>
        <taxon>Heyndrickxia</taxon>
    </lineage>
</organism>
<dbReference type="Gene3D" id="3.90.20.20">
    <property type="match status" value="1"/>
</dbReference>
<dbReference type="GO" id="GO:0006457">
    <property type="term" value="P:protein folding"/>
    <property type="evidence" value="ECO:0007669"/>
    <property type="project" value="InterPro"/>
</dbReference>
<keyword evidence="4 10" id="KW-0963">Cytoplasm</keyword>
<dbReference type="EMBL" id="LRPN01000033">
    <property type="protein sequence ID" value="KWZ84050.1"/>
    <property type="molecule type" value="Genomic_DNA"/>
</dbReference>
<evidence type="ECO:0000256" key="11">
    <source>
        <dbReference type="RuleBase" id="RU000639"/>
    </source>
</evidence>
<dbReference type="HAMAP" id="MF_01151">
    <property type="entry name" value="GrpE"/>
    <property type="match status" value="1"/>
</dbReference>
<dbReference type="SUPFAM" id="SSF58014">
    <property type="entry name" value="Coiled-coil domain of nucleotide exchange factor GrpE"/>
    <property type="match status" value="1"/>
</dbReference>
<dbReference type="GO" id="GO:0042803">
    <property type="term" value="F:protein homodimerization activity"/>
    <property type="evidence" value="ECO:0007669"/>
    <property type="project" value="InterPro"/>
</dbReference>
<feature type="region of interest" description="Disordered" evidence="13">
    <location>
        <begin position="1"/>
        <end position="66"/>
    </location>
</feature>
<evidence type="ECO:0000256" key="10">
    <source>
        <dbReference type="HAMAP-Rule" id="MF_01151"/>
    </source>
</evidence>
<dbReference type="InterPro" id="IPR013805">
    <property type="entry name" value="GrpE_CC"/>
</dbReference>
<dbReference type="GO" id="GO:0000774">
    <property type="term" value="F:adenyl-nucleotide exchange factor activity"/>
    <property type="evidence" value="ECO:0007669"/>
    <property type="project" value="InterPro"/>
</dbReference>
<dbReference type="GO" id="GO:0051087">
    <property type="term" value="F:protein-folding chaperone binding"/>
    <property type="evidence" value="ECO:0007669"/>
    <property type="project" value="InterPro"/>
</dbReference>
<dbReference type="GO" id="GO:0005737">
    <property type="term" value="C:cytoplasm"/>
    <property type="evidence" value="ECO:0007669"/>
    <property type="project" value="UniProtKB-SubCell"/>
</dbReference>
<comment type="subunit">
    <text evidence="3 10">Homodimer.</text>
</comment>
<comment type="similarity">
    <text evidence="2 10 12">Belongs to the GrpE family.</text>
</comment>
<dbReference type="GO" id="GO:0051082">
    <property type="term" value="F:unfolded protein binding"/>
    <property type="evidence" value="ECO:0007669"/>
    <property type="project" value="TreeGrafter"/>
</dbReference>
<evidence type="ECO:0000256" key="1">
    <source>
        <dbReference type="ARBA" id="ARBA00004496"/>
    </source>
</evidence>
<dbReference type="InterPro" id="IPR009012">
    <property type="entry name" value="GrpE_head"/>
</dbReference>
<dbReference type="InterPro" id="IPR000740">
    <property type="entry name" value="GrpE"/>
</dbReference>
<evidence type="ECO:0000256" key="12">
    <source>
        <dbReference type="RuleBase" id="RU004478"/>
    </source>
</evidence>
<evidence type="ECO:0000256" key="3">
    <source>
        <dbReference type="ARBA" id="ARBA00011738"/>
    </source>
</evidence>
<dbReference type="PANTHER" id="PTHR21237">
    <property type="entry name" value="GRPE PROTEIN"/>
    <property type="match status" value="1"/>
</dbReference>
<evidence type="ECO:0000256" key="13">
    <source>
        <dbReference type="SAM" id="MobiDB-lite"/>
    </source>
</evidence>
<dbReference type="PANTHER" id="PTHR21237:SF23">
    <property type="entry name" value="GRPE PROTEIN HOMOLOG, MITOCHONDRIAL"/>
    <property type="match status" value="1"/>
</dbReference>
<dbReference type="SUPFAM" id="SSF51064">
    <property type="entry name" value="Head domain of nucleotide exchange factor GrpE"/>
    <property type="match status" value="1"/>
</dbReference>
<dbReference type="FunFam" id="2.30.22.10:FF:000001">
    <property type="entry name" value="Protein GrpE"/>
    <property type="match status" value="1"/>
</dbReference>
<comment type="caution">
    <text evidence="14">The sequence shown here is derived from an EMBL/GenBank/DDBJ whole genome shotgun (WGS) entry which is preliminary data.</text>
</comment>
<dbReference type="CDD" id="cd00446">
    <property type="entry name" value="GrpE"/>
    <property type="match status" value="1"/>
</dbReference>
<evidence type="ECO:0000256" key="4">
    <source>
        <dbReference type="ARBA" id="ARBA00022490"/>
    </source>
</evidence>
<proteinExistence type="inferred from homology"/>